<evidence type="ECO:0000313" key="1">
    <source>
        <dbReference type="EMBL" id="NEE12905.1"/>
    </source>
</evidence>
<dbReference type="AlphaFoldDB" id="A0A6G3X543"/>
<organism evidence="1">
    <name type="scientific">Streptomyces sp. SID7499</name>
    <dbReference type="NCBI Taxonomy" id="2706086"/>
    <lineage>
        <taxon>Bacteria</taxon>
        <taxon>Bacillati</taxon>
        <taxon>Actinomycetota</taxon>
        <taxon>Actinomycetes</taxon>
        <taxon>Kitasatosporales</taxon>
        <taxon>Streptomycetaceae</taxon>
        <taxon>Streptomyces</taxon>
    </lineage>
</organism>
<feature type="non-terminal residue" evidence="1">
    <location>
        <position position="1"/>
    </location>
</feature>
<gene>
    <name evidence="1" type="ORF">G3M58_41435</name>
</gene>
<dbReference type="EMBL" id="JAAGMN010004292">
    <property type="protein sequence ID" value="NEE12905.1"/>
    <property type="molecule type" value="Genomic_DNA"/>
</dbReference>
<protein>
    <submittedName>
        <fullName evidence="1">Htaa domain protein</fullName>
    </submittedName>
</protein>
<name>A0A6G3X543_9ACTN</name>
<accession>A0A6G3X543</accession>
<reference evidence="1" key="1">
    <citation type="submission" date="2020-01" db="EMBL/GenBank/DDBJ databases">
        <title>Insect and environment-associated Actinomycetes.</title>
        <authorList>
            <person name="Currrie C."/>
            <person name="Chevrette M."/>
            <person name="Carlson C."/>
            <person name="Stubbendieck R."/>
            <person name="Wendt-Pienkowski E."/>
        </authorList>
    </citation>
    <scope>NUCLEOTIDE SEQUENCE</scope>
    <source>
        <strain evidence="1">SID7499</strain>
    </source>
</reference>
<sequence length="105" mass="11203">VKLRTAVSGFNASPEPVRKGRTITVKGTLRSLDGTWKNASGQSVVILFKADGSSKWSKLATVRTNGKGVFSKGFTAKKDGTWKAQFKATSSRLGTIGSGDRVDVR</sequence>
<proteinExistence type="predicted"/>
<comment type="caution">
    <text evidence="1">The sequence shown here is derived from an EMBL/GenBank/DDBJ whole genome shotgun (WGS) entry which is preliminary data.</text>
</comment>